<dbReference type="EMBL" id="CP037423">
    <property type="protein sequence ID" value="QDV45638.1"/>
    <property type="molecule type" value="Genomic_DNA"/>
</dbReference>
<sequence length="237" mass="26964">MNTGGADVPGVSPTEQLHACDWKQCEEDHKKKIDYPGNGKVDRSSNYSNQWGEHEPWVMSGNAGNTGKRAELADYRKETKSARYAVNAAAMTDPNYHTQKHHLISVNLFGKVSDLAHDAELIGYDANHINNGSCFPSYAYDIFRHDMQCHRGSHPNAVYNDHIMPILLNLEKKCITYCQRDSNCDTSPQQGLIQNLNAISAVCFTKLLYWEWFLRSKEKALRERKESFERQNLAVPT</sequence>
<keyword evidence="2" id="KW-1185">Reference proteome</keyword>
<dbReference type="AlphaFoldDB" id="A0A518HXP6"/>
<protein>
    <submittedName>
        <fullName evidence="1">Uncharacterized protein</fullName>
    </submittedName>
</protein>
<organism evidence="1 2">
    <name type="scientific">Stieleria neptunia</name>
    <dbReference type="NCBI Taxonomy" id="2527979"/>
    <lineage>
        <taxon>Bacteria</taxon>
        <taxon>Pseudomonadati</taxon>
        <taxon>Planctomycetota</taxon>
        <taxon>Planctomycetia</taxon>
        <taxon>Pirellulales</taxon>
        <taxon>Pirellulaceae</taxon>
        <taxon>Stieleria</taxon>
    </lineage>
</organism>
<dbReference type="Proteomes" id="UP000319004">
    <property type="component" value="Chromosome"/>
</dbReference>
<dbReference type="InterPro" id="IPR032871">
    <property type="entry name" value="AHH_dom_containing"/>
</dbReference>
<accession>A0A518HXP6</accession>
<proteinExistence type="predicted"/>
<dbReference type="OrthoDB" id="6248344at2"/>
<gene>
    <name evidence="1" type="ORF">Enr13x_55170</name>
</gene>
<evidence type="ECO:0000313" key="2">
    <source>
        <dbReference type="Proteomes" id="UP000319004"/>
    </source>
</evidence>
<evidence type="ECO:0000313" key="1">
    <source>
        <dbReference type="EMBL" id="QDV45638.1"/>
    </source>
</evidence>
<dbReference type="RefSeq" id="WP_145389908.1">
    <property type="nucleotide sequence ID" value="NZ_CP037423.1"/>
</dbReference>
<name>A0A518HXP6_9BACT</name>
<reference evidence="1 2" key="1">
    <citation type="submission" date="2019-03" db="EMBL/GenBank/DDBJ databases">
        <title>Deep-cultivation of Planctomycetes and their phenomic and genomic characterization uncovers novel biology.</title>
        <authorList>
            <person name="Wiegand S."/>
            <person name="Jogler M."/>
            <person name="Boedeker C."/>
            <person name="Pinto D."/>
            <person name="Vollmers J."/>
            <person name="Rivas-Marin E."/>
            <person name="Kohn T."/>
            <person name="Peeters S.H."/>
            <person name="Heuer A."/>
            <person name="Rast P."/>
            <person name="Oberbeckmann S."/>
            <person name="Bunk B."/>
            <person name="Jeske O."/>
            <person name="Meyerdierks A."/>
            <person name="Storesund J.E."/>
            <person name="Kallscheuer N."/>
            <person name="Luecker S."/>
            <person name="Lage O.M."/>
            <person name="Pohl T."/>
            <person name="Merkel B.J."/>
            <person name="Hornburger P."/>
            <person name="Mueller R.-W."/>
            <person name="Bruemmer F."/>
            <person name="Labrenz M."/>
            <person name="Spormann A.M."/>
            <person name="Op den Camp H."/>
            <person name="Overmann J."/>
            <person name="Amann R."/>
            <person name="Jetten M.S.M."/>
            <person name="Mascher T."/>
            <person name="Medema M.H."/>
            <person name="Devos D.P."/>
            <person name="Kaster A.-K."/>
            <person name="Ovreas L."/>
            <person name="Rohde M."/>
            <person name="Galperin M.Y."/>
            <person name="Jogler C."/>
        </authorList>
    </citation>
    <scope>NUCLEOTIDE SEQUENCE [LARGE SCALE GENOMIC DNA]</scope>
    <source>
        <strain evidence="1 2">Enr13</strain>
    </source>
</reference>
<dbReference type="KEGG" id="snep:Enr13x_55170"/>
<dbReference type="Pfam" id="PF14412">
    <property type="entry name" value="AHH"/>
    <property type="match status" value="1"/>
</dbReference>